<evidence type="ECO:0000313" key="3">
    <source>
        <dbReference type="WBParaSite" id="PTRK_0000096900.1"/>
    </source>
</evidence>
<dbReference type="CDD" id="cd06526">
    <property type="entry name" value="metazoan_ACD"/>
    <property type="match status" value="1"/>
</dbReference>
<feature type="domain" description="SHSP" evidence="1">
    <location>
        <begin position="32"/>
        <end position="107"/>
    </location>
</feature>
<name>A0A0N4Z274_PARTI</name>
<protein>
    <submittedName>
        <fullName evidence="3">SHSP domain-containing protein</fullName>
    </submittedName>
</protein>
<reference evidence="3" key="1">
    <citation type="submission" date="2017-02" db="UniProtKB">
        <authorList>
            <consortium name="WormBaseParasite"/>
        </authorList>
    </citation>
    <scope>IDENTIFICATION</scope>
</reference>
<proteinExistence type="predicted"/>
<evidence type="ECO:0000259" key="1">
    <source>
        <dbReference type="Pfam" id="PF00011"/>
    </source>
</evidence>
<accession>A0A0N4Z274</accession>
<keyword evidence="2" id="KW-1185">Reference proteome</keyword>
<evidence type="ECO:0000313" key="2">
    <source>
        <dbReference type="Proteomes" id="UP000038045"/>
    </source>
</evidence>
<dbReference type="WBParaSite" id="PTRK_0000096900.1">
    <property type="protein sequence ID" value="PTRK_0000096900.1"/>
    <property type="gene ID" value="PTRK_0000096900"/>
</dbReference>
<dbReference type="SUPFAM" id="SSF49764">
    <property type="entry name" value="HSP20-like chaperones"/>
    <property type="match status" value="1"/>
</dbReference>
<dbReference type="InterPro" id="IPR008978">
    <property type="entry name" value="HSP20-like_chaperone"/>
</dbReference>
<dbReference type="Pfam" id="PF00011">
    <property type="entry name" value="HSP20"/>
    <property type="match status" value="1"/>
</dbReference>
<sequence>MGRKCCNSNSIVEYPYQTNNEDKFVKSINFVDRFIMTLDCKHVNAKEIKVKVIGENMRIEFIKEDKSSGCRCVKSHCKIYKLPDNVDSRSIKYSFNDNGDLIITGEKE</sequence>
<dbReference type="Proteomes" id="UP000038045">
    <property type="component" value="Unplaced"/>
</dbReference>
<organism evidence="2 3">
    <name type="scientific">Parastrongyloides trichosuri</name>
    <name type="common">Possum-specific nematode worm</name>
    <dbReference type="NCBI Taxonomy" id="131310"/>
    <lineage>
        <taxon>Eukaryota</taxon>
        <taxon>Metazoa</taxon>
        <taxon>Ecdysozoa</taxon>
        <taxon>Nematoda</taxon>
        <taxon>Chromadorea</taxon>
        <taxon>Rhabditida</taxon>
        <taxon>Tylenchina</taxon>
        <taxon>Panagrolaimomorpha</taxon>
        <taxon>Strongyloidoidea</taxon>
        <taxon>Strongyloididae</taxon>
        <taxon>Parastrongyloides</taxon>
    </lineage>
</organism>
<dbReference type="STRING" id="131310.A0A0N4Z274"/>
<dbReference type="Gene3D" id="2.60.40.790">
    <property type="match status" value="1"/>
</dbReference>
<dbReference type="AlphaFoldDB" id="A0A0N4Z274"/>
<dbReference type="InterPro" id="IPR002068">
    <property type="entry name" value="A-crystallin/Hsp20_dom"/>
</dbReference>